<evidence type="ECO:0000256" key="4">
    <source>
        <dbReference type="ARBA" id="ARBA00011218"/>
    </source>
</evidence>
<feature type="binding site" evidence="13">
    <location>
        <begin position="255"/>
        <end position="257"/>
    </location>
    <ligand>
        <name>substrate</name>
    </ligand>
</feature>
<dbReference type="STRING" id="623281.SAMN05421747_12026"/>
<keyword evidence="6" id="KW-0662">Pyridine nucleotide biosynthesis</keyword>
<dbReference type="AlphaFoldDB" id="A0A1I1LB60"/>
<dbReference type="GO" id="GO:0004514">
    <property type="term" value="F:nicotinate-nucleotide diphosphorylase (carboxylating) activity"/>
    <property type="evidence" value="ECO:0007669"/>
    <property type="project" value="UniProtKB-EC"/>
</dbReference>
<accession>A0A1I1LB60</accession>
<comment type="catalytic activity">
    <reaction evidence="10">
        <text>nicotinate beta-D-ribonucleotide + CO2 + diphosphate = quinolinate + 5-phospho-alpha-D-ribose 1-diphosphate + 2 H(+)</text>
        <dbReference type="Rhea" id="RHEA:12733"/>
        <dbReference type="ChEBI" id="CHEBI:15378"/>
        <dbReference type="ChEBI" id="CHEBI:16526"/>
        <dbReference type="ChEBI" id="CHEBI:29959"/>
        <dbReference type="ChEBI" id="CHEBI:33019"/>
        <dbReference type="ChEBI" id="CHEBI:57502"/>
        <dbReference type="ChEBI" id="CHEBI:58017"/>
        <dbReference type="EC" id="2.4.2.19"/>
    </reaction>
</comment>
<evidence type="ECO:0000256" key="5">
    <source>
        <dbReference type="ARBA" id="ARBA00011944"/>
    </source>
</evidence>
<organism evidence="16 17">
    <name type="scientific">Parapedobacter composti</name>
    <dbReference type="NCBI Taxonomy" id="623281"/>
    <lineage>
        <taxon>Bacteria</taxon>
        <taxon>Pseudomonadati</taxon>
        <taxon>Bacteroidota</taxon>
        <taxon>Sphingobacteriia</taxon>
        <taxon>Sphingobacteriales</taxon>
        <taxon>Sphingobacteriaceae</taxon>
        <taxon>Parapedobacter</taxon>
    </lineage>
</organism>
<dbReference type="InterPro" id="IPR027277">
    <property type="entry name" value="NadC/ModD"/>
</dbReference>
<evidence type="ECO:0000256" key="6">
    <source>
        <dbReference type="ARBA" id="ARBA00022642"/>
    </source>
</evidence>
<dbReference type="InterPro" id="IPR004393">
    <property type="entry name" value="NadC"/>
</dbReference>
<evidence type="ECO:0000256" key="12">
    <source>
        <dbReference type="PIRNR" id="PIRNR006250"/>
    </source>
</evidence>
<dbReference type="Gene3D" id="3.20.20.70">
    <property type="entry name" value="Aldolase class I"/>
    <property type="match status" value="1"/>
</dbReference>
<feature type="binding site" evidence="13">
    <location>
        <begin position="276"/>
        <end position="278"/>
    </location>
    <ligand>
        <name>substrate</name>
    </ligand>
</feature>
<dbReference type="FunFam" id="3.90.1170.20:FF:000001">
    <property type="entry name" value="Nicotinate-nucleotide diphosphorylase (Carboxylating)"/>
    <property type="match status" value="1"/>
</dbReference>
<proteinExistence type="inferred from homology"/>
<dbReference type="EMBL" id="FOLL01000020">
    <property type="protein sequence ID" value="SFC70261.1"/>
    <property type="molecule type" value="Genomic_DNA"/>
</dbReference>
<comment type="subunit">
    <text evidence="4">Hexamer formed by 3 homodimers.</text>
</comment>
<evidence type="ECO:0000256" key="1">
    <source>
        <dbReference type="ARBA" id="ARBA00003237"/>
    </source>
</evidence>
<feature type="domain" description="Quinolinate phosphoribosyl transferase C-terminal" evidence="14">
    <location>
        <begin position="122"/>
        <end position="291"/>
    </location>
</feature>
<dbReference type="InterPro" id="IPR022412">
    <property type="entry name" value="Quinolinate_PRibosylTrfase_N"/>
</dbReference>
<dbReference type="Pfam" id="PF01729">
    <property type="entry name" value="QRPTase_C"/>
    <property type="match status" value="1"/>
</dbReference>
<name>A0A1I1LB60_9SPHI</name>
<dbReference type="PIRSF" id="PIRSF006250">
    <property type="entry name" value="NadC_ModD"/>
    <property type="match status" value="1"/>
</dbReference>
<dbReference type="PANTHER" id="PTHR32179:SF3">
    <property type="entry name" value="NICOTINATE-NUCLEOTIDE PYROPHOSPHORYLASE [CARBOXYLATING]"/>
    <property type="match status" value="1"/>
</dbReference>
<evidence type="ECO:0000256" key="3">
    <source>
        <dbReference type="ARBA" id="ARBA00009400"/>
    </source>
</evidence>
<protein>
    <recommendedName>
        <fullName evidence="11">Probable nicotinate-nucleotide pyrophosphorylase [carboxylating]</fullName>
        <ecNumber evidence="5">2.4.2.19</ecNumber>
    </recommendedName>
    <alternativeName>
        <fullName evidence="9">Quinolinate phosphoribosyltransferase [decarboxylating]</fullName>
    </alternativeName>
</protein>
<evidence type="ECO:0000313" key="17">
    <source>
        <dbReference type="Proteomes" id="UP000199577"/>
    </source>
</evidence>
<dbReference type="PANTHER" id="PTHR32179">
    <property type="entry name" value="NICOTINATE-NUCLEOTIDE PYROPHOSPHORYLASE [CARBOXYLATING]"/>
    <property type="match status" value="1"/>
</dbReference>
<comment type="function">
    <text evidence="1">Involved in the catabolism of quinolinic acid (QA).</text>
</comment>
<evidence type="ECO:0000256" key="10">
    <source>
        <dbReference type="ARBA" id="ARBA00047445"/>
    </source>
</evidence>
<sequence length="296" mass="32061">MGRHMVIMEQMKQEEHDYLRNFIAAALKEDIGDGDHTSLSTIPAGKMGEATLIVKEQGVLAGVAEALAVFAQVDSSLQVEVFISDGSNVKLGDVAFKVSGSIHGILAAERLVLNIMQRMSGIATATRRITQALEGTATRVLDTRKTTPLMRFLEKKAVALGGGTNHRFGLYDMILIKDNHVDYAGGIKQAVERANQYRTEQGKVIPIEVEVRNLDEVRQVLEVGGVERIMLDNFSVELLREAVAIIDGRYVTEASGGITEENAAAYAAAGVDYISMGALTHSVKSLDMSLKAKLSD</sequence>
<keyword evidence="17" id="KW-1185">Reference proteome</keyword>
<dbReference type="GO" id="GO:0034213">
    <property type="term" value="P:quinolinate catabolic process"/>
    <property type="evidence" value="ECO:0007669"/>
    <property type="project" value="TreeGrafter"/>
</dbReference>
<dbReference type="Proteomes" id="UP000199577">
    <property type="component" value="Unassembled WGS sequence"/>
</dbReference>
<dbReference type="EC" id="2.4.2.19" evidence="5"/>
<feature type="binding site" evidence="13">
    <location>
        <begin position="143"/>
        <end position="145"/>
    </location>
    <ligand>
        <name>substrate</name>
    </ligand>
</feature>
<evidence type="ECO:0000259" key="14">
    <source>
        <dbReference type="Pfam" id="PF01729"/>
    </source>
</evidence>
<dbReference type="GO" id="GO:0009435">
    <property type="term" value="P:NAD+ biosynthetic process"/>
    <property type="evidence" value="ECO:0007669"/>
    <property type="project" value="UniProtKB-UniPathway"/>
</dbReference>
<dbReference type="InterPro" id="IPR037128">
    <property type="entry name" value="Quinolinate_PRibosylTase_N_sf"/>
</dbReference>
<evidence type="ECO:0000313" key="16">
    <source>
        <dbReference type="EMBL" id="SFC70261.1"/>
    </source>
</evidence>
<feature type="binding site" evidence="13">
    <location>
        <position position="167"/>
    </location>
    <ligand>
        <name>substrate</name>
    </ligand>
</feature>
<feature type="binding site" evidence="13">
    <location>
        <position position="210"/>
    </location>
    <ligand>
        <name>substrate</name>
    </ligand>
</feature>
<evidence type="ECO:0000256" key="2">
    <source>
        <dbReference type="ARBA" id="ARBA00004893"/>
    </source>
</evidence>
<evidence type="ECO:0000256" key="13">
    <source>
        <dbReference type="PIRSR" id="PIRSR006250-1"/>
    </source>
</evidence>
<feature type="domain" description="Quinolinate phosphoribosyl transferase N-terminal" evidence="15">
    <location>
        <begin position="35"/>
        <end position="120"/>
    </location>
</feature>
<dbReference type="SUPFAM" id="SSF54675">
    <property type="entry name" value="Nicotinate/Quinolinate PRTase N-terminal domain-like"/>
    <property type="match status" value="1"/>
</dbReference>
<comment type="similarity">
    <text evidence="3 12">Belongs to the NadC/ModD family.</text>
</comment>
<keyword evidence="7 12" id="KW-0328">Glycosyltransferase</keyword>
<evidence type="ECO:0000256" key="11">
    <source>
        <dbReference type="ARBA" id="ARBA00069173"/>
    </source>
</evidence>
<comment type="pathway">
    <text evidence="2">Cofactor biosynthesis; NAD(+) biosynthesis; nicotinate D-ribonucleotide from quinolinate: step 1/1.</text>
</comment>
<dbReference type="GO" id="GO:0005737">
    <property type="term" value="C:cytoplasm"/>
    <property type="evidence" value="ECO:0007669"/>
    <property type="project" value="TreeGrafter"/>
</dbReference>
<evidence type="ECO:0000256" key="7">
    <source>
        <dbReference type="ARBA" id="ARBA00022676"/>
    </source>
</evidence>
<evidence type="ECO:0000259" key="15">
    <source>
        <dbReference type="Pfam" id="PF02749"/>
    </source>
</evidence>
<dbReference type="InterPro" id="IPR013785">
    <property type="entry name" value="Aldolase_TIM"/>
</dbReference>
<dbReference type="NCBIfam" id="TIGR00078">
    <property type="entry name" value="nadC"/>
    <property type="match status" value="1"/>
</dbReference>
<evidence type="ECO:0000256" key="8">
    <source>
        <dbReference type="ARBA" id="ARBA00022679"/>
    </source>
</evidence>
<dbReference type="InterPro" id="IPR002638">
    <property type="entry name" value="Quinolinate_PRibosylTrfase_C"/>
</dbReference>
<dbReference type="UniPathway" id="UPA00253">
    <property type="reaction ID" value="UER00331"/>
</dbReference>
<feature type="binding site" evidence="13">
    <location>
        <position position="110"/>
    </location>
    <ligand>
        <name>substrate</name>
    </ligand>
</feature>
<dbReference type="Gene3D" id="3.90.1170.20">
    <property type="entry name" value="Quinolinate phosphoribosyl transferase, N-terminal domain"/>
    <property type="match status" value="1"/>
</dbReference>
<gene>
    <name evidence="16" type="ORF">SAMN05421747_12026</name>
</gene>
<reference evidence="16 17" key="1">
    <citation type="submission" date="2016-10" db="EMBL/GenBank/DDBJ databases">
        <authorList>
            <person name="de Groot N.N."/>
        </authorList>
    </citation>
    <scope>NUCLEOTIDE SEQUENCE [LARGE SCALE GENOMIC DNA]</scope>
    <source>
        <strain evidence="16 17">DSM 22900</strain>
    </source>
</reference>
<dbReference type="CDD" id="cd01572">
    <property type="entry name" value="QPRTase"/>
    <property type="match status" value="1"/>
</dbReference>
<dbReference type="FunFam" id="3.20.20.70:FF:000030">
    <property type="entry name" value="Nicotinate-nucleotide pyrophosphorylase, carboxylating"/>
    <property type="match status" value="1"/>
</dbReference>
<feature type="binding site" evidence="13">
    <location>
        <position position="232"/>
    </location>
    <ligand>
        <name>substrate</name>
    </ligand>
</feature>
<dbReference type="InterPro" id="IPR036068">
    <property type="entry name" value="Nicotinate_pribotase-like_C"/>
</dbReference>
<keyword evidence="8 12" id="KW-0808">Transferase</keyword>
<feature type="binding site" evidence="13">
    <location>
        <position position="177"/>
    </location>
    <ligand>
        <name>substrate</name>
    </ligand>
</feature>
<dbReference type="SUPFAM" id="SSF51690">
    <property type="entry name" value="Nicotinate/Quinolinate PRTase C-terminal domain-like"/>
    <property type="match status" value="1"/>
</dbReference>
<evidence type="ECO:0000256" key="9">
    <source>
        <dbReference type="ARBA" id="ARBA00033102"/>
    </source>
</evidence>
<dbReference type="Pfam" id="PF02749">
    <property type="entry name" value="QRPTase_N"/>
    <property type="match status" value="1"/>
</dbReference>